<dbReference type="EMBL" id="KZ772677">
    <property type="protein sequence ID" value="PTQ48661.1"/>
    <property type="molecule type" value="Genomic_DNA"/>
</dbReference>
<feature type="compositionally biased region" description="Low complexity" evidence="1">
    <location>
        <begin position="64"/>
        <end position="80"/>
    </location>
</feature>
<protein>
    <submittedName>
        <fullName evidence="2">Uncharacterized protein</fullName>
    </submittedName>
</protein>
<evidence type="ECO:0000313" key="3">
    <source>
        <dbReference type="Proteomes" id="UP000244005"/>
    </source>
</evidence>
<dbReference type="AlphaFoldDB" id="A0A2R6XRC6"/>
<organism evidence="2 3">
    <name type="scientific">Marchantia polymorpha</name>
    <name type="common">Common liverwort</name>
    <name type="synonym">Marchantia aquatica</name>
    <dbReference type="NCBI Taxonomy" id="3197"/>
    <lineage>
        <taxon>Eukaryota</taxon>
        <taxon>Viridiplantae</taxon>
        <taxon>Streptophyta</taxon>
        <taxon>Embryophyta</taxon>
        <taxon>Marchantiophyta</taxon>
        <taxon>Marchantiopsida</taxon>
        <taxon>Marchantiidae</taxon>
        <taxon>Marchantiales</taxon>
        <taxon>Marchantiaceae</taxon>
        <taxon>Marchantia</taxon>
    </lineage>
</organism>
<proteinExistence type="predicted"/>
<feature type="compositionally biased region" description="Polar residues" evidence="1">
    <location>
        <begin position="112"/>
        <end position="121"/>
    </location>
</feature>
<feature type="compositionally biased region" description="Polar residues" evidence="1">
    <location>
        <begin position="85"/>
        <end position="101"/>
    </location>
</feature>
<evidence type="ECO:0000313" key="2">
    <source>
        <dbReference type="EMBL" id="PTQ48661.1"/>
    </source>
</evidence>
<dbReference type="Proteomes" id="UP000244005">
    <property type="component" value="Unassembled WGS sequence"/>
</dbReference>
<name>A0A2R6XRC6_MARPO</name>
<sequence length="254" mass="27509">MPEGGGGEGENLRHRRKILFGKRASDFTCDVHPFEARALGEISPSGPALEAYRDRPVPGHRLAAEFPELPAAAAEAASSLRHSRPGSQTQPRSQSVGQSVRPSDRRGPVTRSCCSSRPQATSGGGRKRRGAGKEDTSRGSRSGTRIRVVCSRQDKSRTARGGRSRARASGRPFVGRRTKKWKERRGGSQDGAARSQGRSFDGGGAERGSCCDSCLERLTLASGEEEFVRGTRLLKPEAWIGEEVEEQRRLSNVV</sequence>
<reference evidence="3" key="1">
    <citation type="journal article" date="2017" name="Cell">
        <title>Insights into land plant evolution garnered from the Marchantia polymorpha genome.</title>
        <authorList>
            <person name="Bowman J.L."/>
            <person name="Kohchi T."/>
            <person name="Yamato K.T."/>
            <person name="Jenkins J."/>
            <person name="Shu S."/>
            <person name="Ishizaki K."/>
            <person name="Yamaoka S."/>
            <person name="Nishihama R."/>
            <person name="Nakamura Y."/>
            <person name="Berger F."/>
            <person name="Adam C."/>
            <person name="Aki S.S."/>
            <person name="Althoff F."/>
            <person name="Araki T."/>
            <person name="Arteaga-Vazquez M.A."/>
            <person name="Balasubrmanian S."/>
            <person name="Barry K."/>
            <person name="Bauer D."/>
            <person name="Boehm C.R."/>
            <person name="Briginshaw L."/>
            <person name="Caballero-Perez J."/>
            <person name="Catarino B."/>
            <person name="Chen F."/>
            <person name="Chiyoda S."/>
            <person name="Chovatia M."/>
            <person name="Davies K.M."/>
            <person name="Delmans M."/>
            <person name="Demura T."/>
            <person name="Dierschke T."/>
            <person name="Dolan L."/>
            <person name="Dorantes-Acosta A.E."/>
            <person name="Eklund D.M."/>
            <person name="Florent S.N."/>
            <person name="Flores-Sandoval E."/>
            <person name="Fujiyama A."/>
            <person name="Fukuzawa H."/>
            <person name="Galik B."/>
            <person name="Grimanelli D."/>
            <person name="Grimwood J."/>
            <person name="Grossniklaus U."/>
            <person name="Hamada T."/>
            <person name="Haseloff J."/>
            <person name="Hetherington A.J."/>
            <person name="Higo A."/>
            <person name="Hirakawa Y."/>
            <person name="Hundley H.N."/>
            <person name="Ikeda Y."/>
            <person name="Inoue K."/>
            <person name="Inoue S.I."/>
            <person name="Ishida S."/>
            <person name="Jia Q."/>
            <person name="Kakita M."/>
            <person name="Kanazawa T."/>
            <person name="Kawai Y."/>
            <person name="Kawashima T."/>
            <person name="Kennedy M."/>
            <person name="Kinose K."/>
            <person name="Kinoshita T."/>
            <person name="Kohara Y."/>
            <person name="Koide E."/>
            <person name="Komatsu K."/>
            <person name="Kopischke S."/>
            <person name="Kubo M."/>
            <person name="Kyozuka J."/>
            <person name="Lagercrantz U."/>
            <person name="Lin S.S."/>
            <person name="Lindquist E."/>
            <person name="Lipzen A.M."/>
            <person name="Lu C.W."/>
            <person name="De Luna E."/>
            <person name="Martienssen R.A."/>
            <person name="Minamino N."/>
            <person name="Mizutani M."/>
            <person name="Mizutani M."/>
            <person name="Mochizuki N."/>
            <person name="Monte I."/>
            <person name="Mosher R."/>
            <person name="Nagasaki H."/>
            <person name="Nakagami H."/>
            <person name="Naramoto S."/>
            <person name="Nishitani K."/>
            <person name="Ohtani M."/>
            <person name="Okamoto T."/>
            <person name="Okumura M."/>
            <person name="Phillips J."/>
            <person name="Pollak B."/>
            <person name="Reinders A."/>
            <person name="Rovekamp M."/>
            <person name="Sano R."/>
            <person name="Sawa S."/>
            <person name="Schmid M.W."/>
            <person name="Shirakawa M."/>
            <person name="Solano R."/>
            <person name="Spunde A."/>
            <person name="Suetsugu N."/>
            <person name="Sugano S."/>
            <person name="Sugiyama A."/>
            <person name="Sun R."/>
            <person name="Suzuki Y."/>
            <person name="Takenaka M."/>
            <person name="Takezawa D."/>
            <person name="Tomogane H."/>
            <person name="Tsuzuki M."/>
            <person name="Ueda T."/>
            <person name="Umeda M."/>
            <person name="Ward J.M."/>
            <person name="Watanabe Y."/>
            <person name="Yazaki K."/>
            <person name="Yokoyama R."/>
            <person name="Yoshitake Y."/>
            <person name="Yotsui I."/>
            <person name="Zachgo S."/>
            <person name="Schmutz J."/>
        </authorList>
    </citation>
    <scope>NUCLEOTIDE SEQUENCE [LARGE SCALE GENOMIC DNA]</scope>
    <source>
        <strain evidence="3">Tak-1</strain>
    </source>
</reference>
<keyword evidence="3" id="KW-1185">Reference proteome</keyword>
<accession>A0A2R6XRC6</accession>
<feature type="compositionally biased region" description="Basic residues" evidence="1">
    <location>
        <begin position="158"/>
        <end position="183"/>
    </location>
</feature>
<feature type="region of interest" description="Disordered" evidence="1">
    <location>
        <begin position="62"/>
        <end position="208"/>
    </location>
</feature>
<evidence type="ECO:0000256" key="1">
    <source>
        <dbReference type="SAM" id="MobiDB-lite"/>
    </source>
</evidence>
<gene>
    <name evidence="2" type="ORF">MARPO_0005s0272</name>
</gene>